<dbReference type="GO" id="GO:0003964">
    <property type="term" value="F:RNA-directed DNA polymerase activity"/>
    <property type="evidence" value="ECO:0007669"/>
    <property type="project" value="UniProtKB-KW"/>
</dbReference>
<sequence length="1176" mass="134256">MTWGVGLGLYPLSCVLPREDSASFKTWLRFVSRLCCVLSRRPSAFCLKTSAFCLKTKLRFVSRPPAFCLKTYCILSPECKENGVNILKSIDEGPYQMGTVRETLAESTEGAPQFGPERPRHKGESIHNYYVRFAKLINDMRNIKMTMSRLQLNSKFVNNMLPEWGRFVTAVKLNRGLWDSNYDQLYAYLKQHETHAQENKMMLERFSQPTVDPLALMSNVLNPQHYSPSLSPAENLIKNLTNTLALLTQSYKTFLPQTNNQLRTSSDARNQATIQDGKLVVQNVQGRQNRGQGMNPRGGGAAGYGGAQNRVGNVTQGQARPVKCYNCNGVGQIARNCTKPKRPQNSKYYKDKMLLMQAQENGVALDEEQLLFLVGGQDNAFDDDVDKQPVQDLALNVDNVFQDDDCDAFDSDVDEAPTAQTMFMANLSSADPVTDEAGPSYDSNILSEEQVELYERHAKFELTEREQKINEQLRLVISDRNFKEESLKKELHSIKLQLASTINHNKSMVEEVTFLKKDFKQKENKYLEDFLDMKSLKEKVEDRLIKQDQSLQTVHMLCRPKPNYNELNKVAIGYKNPLCLTRAKQVQPALYNGHEIIKDNHAPAIVHNTKDTLEFAEITRKKMNAKMNGPECVTRKVKIAPHDYSKENFLATFTPQKQLTPEQIVWSNDLIKLKFEALKEQTKVSRPIKALTVYPPNTPATVVPKVLPTMKVFSVATNSELNVARFTKMHVTNTIVEARCLTLEAELANLRDKSHHDNQEELINHFSKIEITKLTEQVTNLQAQNDLFRAENDKIKQHYKELYDSIKITRAKHIKKVTNLTTKNVNLKASVSKDKVNPQVLAGEKHAIDVEPIVPRLRNNRDAHLDYLRHLKESVETIHDIVEEAKVVRPFDRVNSCPNASGSQPKSNTKTNRISPAKGVNKLPVEDQSRTNKSHLRTLNRVDSSSRLKSDVINSNSVSVCQTCNKCLTSSNHDMCVATYLKSAMVPPPLFIIIVMLSERPTGRILKLGNQCPLNRFTPPKVVSAQQNKKRANTCANQKEPNQNWGSNFSNSPSLSVFKLSIVAKVVWRLQAICFFQCVLSKQIMRKVSSWWNVDYTDVSSYEEWRVWLVSIRIPNKQKSMMEGVFYGLWWSIWNFRNKLLFDNKTPKKALIFDNLVYLSFNWCKYRCKASFKWDD</sequence>
<protein>
    <submittedName>
        <fullName evidence="3">RNA-directed DNA polymerase, eukaryota</fullName>
    </submittedName>
</protein>
<keyword evidence="3" id="KW-0548">Nucleotidyltransferase</keyword>
<proteinExistence type="predicted"/>
<evidence type="ECO:0000313" key="3">
    <source>
        <dbReference type="EMBL" id="GEU62706.1"/>
    </source>
</evidence>
<gene>
    <name evidence="3" type="ORF">Tci_034684</name>
</gene>
<dbReference type="Gene3D" id="4.10.60.10">
    <property type="entry name" value="Zinc finger, CCHC-type"/>
    <property type="match status" value="1"/>
</dbReference>
<name>A0A6L2LLJ3_TANCI</name>
<evidence type="ECO:0000256" key="2">
    <source>
        <dbReference type="SAM" id="MobiDB-lite"/>
    </source>
</evidence>
<keyword evidence="3" id="KW-0808">Transferase</keyword>
<keyword evidence="3" id="KW-0695">RNA-directed DNA polymerase</keyword>
<organism evidence="3">
    <name type="scientific">Tanacetum cinerariifolium</name>
    <name type="common">Dalmatian daisy</name>
    <name type="synonym">Chrysanthemum cinerariifolium</name>
    <dbReference type="NCBI Taxonomy" id="118510"/>
    <lineage>
        <taxon>Eukaryota</taxon>
        <taxon>Viridiplantae</taxon>
        <taxon>Streptophyta</taxon>
        <taxon>Embryophyta</taxon>
        <taxon>Tracheophyta</taxon>
        <taxon>Spermatophyta</taxon>
        <taxon>Magnoliopsida</taxon>
        <taxon>eudicotyledons</taxon>
        <taxon>Gunneridae</taxon>
        <taxon>Pentapetalae</taxon>
        <taxon>asterids</taxon>
        <taxon>campanulids</taxon>
        <taxon>Asterales</taxon>
        <taxon>Asteraceae</taxon>
        <taxon>Asteroideae</taxon>
        <taxon>Anthemideae</taxon>
        <taxon>Anthemidinae</taxon>
        <taxon>Tanacetum</taxon>
    </lineage>
</organism>
<reference evidence="3" key="1">
    <citation type="journal article" date="2019" name="Sci. Rep.">
        <title>Draft genome of Tanacetum cinerariifolium, the natural source of mosquito coil.</title>
        <authorList>
            <person name="Yamashiro T."/>
            <person name="Shiraishi A."/>
            <person name="Satake H."/>
            <person name="Nakayama K."/>
        </authorList>
    </citation>
    <scope>NUCLEOTIDE SEQUENCE</scope>
</reference>
<comment type="caution">
    <text evidence="3">The sequence shown here is derived from an EMBL/GenBank/DDBJ whole genome shotgun (WGS) entry which is preliminary data.</text>
</comment>
<dbReference type="EMBL" id="BKCJ010004719">
    <property type="protein sequence ID" value="GEU62706.1"/>
    <property type="molecule type" value="Genomic_DNA"/>
</dbReference>
<evidence type="ECO:0000256" key="1">
    <source>
        <dbReference type="SAM" id="Coils"/>
    </source>
</evidence>
<keyword evidence="1" id="KW-0175">Coiled coil</keyword>
<feature type="coiled-coil region" evidence="1">
    <location>
        <begin position="733"/>
        <end position="791"/>
    </location>
</feature>
<dbReference type="AlphaFoldDB" id="A0A6L2LLJ3"/>
<accession>A0A6L2LLJ3</accession>
<feature type="compositionally biased region" description="Polar residues" evidence="2">
    <location>
        <begin position="896"/>
        <end position="914"/>
    </location>
</feature>
<feature type="region of interest" description="Disordered" evidence="2">
    <location>
        <begin position="893"/>
        <end position="934"/>
    </location>
</feature>